<feature type="region of interest" description="Disordered" evidence="1">
    <location>
        <begin position="1"/>
        <end position="46"/>
    </location>
</feature>
<organism evidence="2 3">
    <name type="scientific">Lipomyces tetrasporus</name>
    <dbReference type="NCBI Taxonomy" id="54092"/>
    <lineage>
        <taxon>Eukaryota</taxon>
        <taxon>Fungi</taxon>
        <taxon>Dikarya</taxon>
        <taxon>Ascomycota</taxon>
        <taxon>Saccharomycotina</taxon>
        <taxon>Lipomycetes</taxon>
        <taxon>Lipomycetales</taxon>
        <taxon>Lipomycetaceae</taxon>
        <taxon>Lipomyces</taxon>
    </lineage>
</organism>
<proteinExistence type="predicted"/>
<dbReference type="GeneID" id="80881584"/>
<dbReference type="AlphaFoldDB" id="A0AAD7QZT4"/>
<comment type="caution">
    <text evidence="2">The sequence shown here is derived from an EMBL/GenBank/DDBJ whole genome shotgun (WGS) entry which is preliminary data.</text>
</comment>
<evidence type="ECO:0000313" key="3">
    <source>
        <dbReference type="Proteomes" id="UP001217417"/>
    </source>
</evidence>
<dbReference type="RefSeq" id="XP_056047643.1">
    <property type="nucleotide sequence ID" value="XM_056186418.1"/>
</dbReference>
<gene>
    <name evidence="2" type="ORF">POJ06DRAFT_243883</name>
</gene>
<feature type="compositionally biased region" description="Polar residues" evidence="1">
    <location>
        <begin position="26"/>
        <end position="40"/>
    </location>
</feature>
<reference evidence="2" key="1">
    <citation type="submission" date="2023-03" db="EMBL/GenBank/DDBJ databases">
        <title>Near-Complete genome sequence of Lipomyces tetrasporous NRRL Y-64009, an oleaginous yeast capable of growing on lignocellulosic hydrolysates.</title>
        <authorList>
            <consortium name="Lawrence Berkeley National Laboratory"/>
            <person name="Jagtap S.S."/>
            <person name="Liu J.-J."/>
            <person name="Walukiewicz H.E."/>
            <person name="Pangilinan J."/>
            <person name="Lipzen A."/>
            <person name="Ahrendt S."/>
            <person name="Koriabine M."/>
            <person name="Cobaugh K."/>
            <person name="Salamov A."/>
            <person name="Yoshinaga Y."/>
            <person name="Ng V."/>
            <person name="Daum C."/>
            <person name="Grigoriev I.V."/>
            <person name="Slininger P.J."/>
            <person name="Dien B.S."/>
            <person name="Jin Y.-S."/>
            <person name="Rao C.V."/>
        </authorList>
    </citation>
    <scope>NUCLEOTIDE SEQUENCE</scope>
    <source>
        <strain evidence="2">NRRL Y-64009</strain>
    </source>
</reference>
<evidence type="ECO:0000256" key="1">
    <source>
        <dbReference type="SAM" id="MobiDB-lite"/>
    </source>
</evidence>
<accession>A0AAD7QZT4</accession>
<keyword evidence="3" id="KW-1185">Reference proteome</keyword>
<name>A0AAD7QZT4_9ASCO</name>
<sequence>MHRAESMDSSDSDSNQAASGRKRGFSQVTSSPPTQGSARLTDSRNDRSIRYRQHDAQFCTQRCLLGLQQGGNLDDCCPNVKLHRQGRDGIRHPINAEILVQLLKRRLDENLDRNCTPLGVCGAYGAPFKLTCAAYRYTVVGKGTASGLWKEVSREAEIYQVLGKAQGSAVPVFLGTIKFHGAGEIRHMLLMAWGGESTAKLEQWWMLRREISRSKKEIHALGVMHQDLRLTIYYGTPSWDGA</sequence>
<dbReference type="EMBL" id="JARPMG010000001">
    <property type="protein sequence ID" value="KAJ8104193.1"/>
    <property type="molecule type" value="Genomic_DNA"/>
</dbReference>
<dbReference type="Proteomes" id="UP001217417">
    <property type="component" value="Unassembled WGS sequence"/>
</dbReference>
<protein>
    <submittedName>
        <fullName evidence="2">Uncharacterized protein</fullName>
    </submittedName>
</protein>
<evidence type="ECO:0000313" key="2">
    <source>
        <dbReference type="EMBL" id="KAJ8104193.1"/>
    </source>
</evidence>